<reference evidence="2 3" key="1">
    <citation type="submission" date="2019-12" db="EMBL/GenBank/DDBJ databases">
        <authorList>
            <person name="Yuan C.-G."/>
        </authorList>
    </citation>
    <scope>NUCLEOTIDE SEQUENCE [LARGE SCALE GENOMIC DNA]</scope>
    <source>
        <strain evidence="2 3">KCTC 23863</strain>
    </source>
</reference>
<dbReference type="RefSeq" id="WP_160888219.1">
    <property type="nucleotide sequence ID" value="NZ_WURB01000036.1"/>
</dbReference>
<proteinExistence type="predicted"/>
<dbReference type="EMBL" id="WURB01000036">
    <property type="protein sequence ID" value="MXQ14496.1"/>
    <property type="molecule type" value="Genomic_DNA"/>
</dbReference>
<organism evidence="2 3">
    <name type="scientific">Microvirga makkahensis</name>
    <dbReference type="NCBI Taxonomy" id="1128670"/>
    <lineage>
        <taxon>Bacteria</taxon>
        <taxon>Pseudomonadati</taxon>
        <taxon>Pseudomonadota</taxon>
        <taxon>Alphaproteobacteria</taxon>
        <taxon>Hyphomicrobiales</taxon>
        <taxon>Methylobacteriaceae</taxon>
        <taxon>Microvirga</taxon>
    </lineage>
</organism>
<accession>A0A7X3SRC9</accession>
<dbReference type="InterPro" id="IPR036380">
    <property type="entry name" value="Isochorismatase-like_sf"/>
</dbReference>
<dbReference type="PANTHER" id="PTHR14119">
    <property type="entry name" value="HYDROLASE"/>
    <property type="match status" value="1"/>
</dbReference>
<name>A0A7X3SRC9_9HYPH</name>
<dbReference type="Pfam" id="PF00857">
    <property type="entry name" value="Isochorismatase"/>
    <property type="match status" value="1"/>
</dbReference>
<dbReference type="CDD" id="cd01012">
    <property type="entry name" value="YcaC_related"/>
    <property type="match status" value="1"/>
</dbReference>
<reference evidence="2 3" key="2">
    <citation type="submission" date="2020-01" db="EMBL/GenBank/DDBJ databases">
        <title>Microvirga sp. nov., an arsenate reduction bacterium isolated from Tibet hotspring sediments.</title>
        <authorList>
            <person name="Xian W.-D."/>
            <person name="Li W.-J."/>
        </authorList>
    </citation>
    <scope>NUCLEOTIDE SEQUENCE [LARGE SCALE GENOMIC DNA]</scope>
    <source>
        <strain evidence="2 3">KCTC 23863</strain>
    </source>
</reference>
<dbReference type="OrthoDB" id="9796958at2"/>
<evidence type="ECO:0000313" key="3">
    <source>
        <dbReference type="Proteomes" id="UP000436483"/>
    </source>
</evidence>
<dbReference type="Proteomes" id="UP000436483">
    <property type="component" value="Unassembled WGS sequence"/>
</dbReference>
<gene>
    <name evidence="2" type="ORF">GR328_24200</name>
</gene>
<dbReference type="AlphaFoldDB" id="A0A7X3SRC9"/>
<sequence length="184" mass="19645">MLLNANRSHLLVVDVQARLMPAIHESDSTLKNINTLLRAALRLGVPVTVSEQYPKGLGPTVASVAEALPAATPVFVKTSFSAAADPATAEHMVRLRGEGRDQLVICGAEAHICVLQSALGFKATGLETFVVADAVSSRSPHSVSAACARLLHAGCHWVTTEMVAFEWMERAATEDFRALSPLFK</sequence>
<dbReference type="Gene3D" id="3.40.50.850">
    <property type="entry name" value="Isochorismatase-like"/>
    <property type="match status" value="1"/>
</dbReference>
<feature type="domain" description="Isochorismatase-like" evidence="1">
    <location>
        <begin position="10"/>
        <end position="161"/>
    </location>
</feature>
<keyword evidence="3" id="KW-1185">Reference proteome</keyword>
<dbReference type="SUPFAM" id="SSF52499">
    <property type="entry name" value="Isochorismatase-like hydrolases"/>
    <property type="match status" value="1"/>
</dbReference>
<protein>
    <submittedName>
        <fullName evidence="2">Isochorismatase family protein</fullName>
    </submittedName>
</protein>
<dbReference type="InterPro" id="IPR050993">
    <property type="entry name" value="Isochorismatase_domain"/>
</dbReference>
<evidence type="ECO:0000313" key="2">
    <source>
        <dbReference type="EMBL" id="MXQ14496.1"/>
    </source>
</evidence>
<evidence type="ECO:0000259" key="1">
    <source>
        <dbReference type="Pfam" id="PF00857"/>
    </source>
</evidence>
<comment type="caution">
    <text evidence="2">The sequence shown here is derived from an EMBL/GenBank/DDBJ whole genome shotgun (WGS) entry which is preliminary data.</text>
</comment>
<dbReference type="InterPro" id="IPR000868">
    <property type="entry name" value="Isochorismatase-like_dom"/>
</dbReference>
<dbReference type="PANTHER" id="PTHR14119:SF3">
    <property type="entry name" value="ISOCHORISMATASE DOMAIN-CONTAINING PROTEIN 2"/>
    <property type="match status" value="1"/>
</dbReference>